<keyword evidence="5" id="KW-1185">Reference proteome</keyword>
<organism evidence="4 5">
    <name type="scientific">Komagataella pastoris</name>
    <name type="common">Yeast</name>
    <name type="synonym">Pichia pastoris</name>
    <dbReference type="NCBI Taxonomy" id="4922"/>
    <lineage>
        <taxon>Eukaryota</taxon>
        <taxon>Fungi</taxon>
        <taxon>Dikarya</taxon>
        <taxon>Ascomycota</taxon>
        <taxon>Saccharomycotina</taxon>
        <taxon>Pichiomycetes</taxon>
        <taxon>Pichiales</taxon>
        <taxon>Pichiaceae</taxon>
        <taxon>Komagataella</taxon>
    </lineage>
</organism>
<evidence type="ECO:0000259" key="3">
    <source>
        <dbReference type="Pfam" id="PF09430"/>
    </source>
</evidence>
<feature type="signal peptide" evidence="2">
    <location>
        <begin position="1"/>
        <end position="18"/>
    </location>
</feature>
<accession>A0A1B2J8E7</accession>
<feature type="domain" description="ER membrane protein complex subunit 7 beta-sandwich" evidence="3">
    <location>
        <begin position="27"/>
        <end position="114"/>
    </location>
</feature>
<feature type="chain" id="PRO_5008539325" evidence="2">
    <location>
        <begin position="19"/>
        <end position="219"/>
    </location>
</feature>
<dbReference type="Pfam" id="PF09430">
    <property type="entry name" value="EMC7_beta-sandw"/>
    <property type="match status" value="1"/>
</dbReference>
<keyword evidence="2" id="KW-0732">Signal</keyword>
<evidence type="ECO:0000313" key="4">
    <source>
        <dbReference type="EMBL" id="ANZ74319.1"/>
    </source>
</evidence>
<proteinExistence type="predicted"/>
<name>A0A1B2J8E7_PICPA</name>
<dbReference type="InterPro" id="IPR019008">
    <property type="entry name" value="Beta_sandwich_EMC7"/>
</dbReference>
<evidence type="ECO:0000256" key="2">
    <source>
        <dbReference type="SAM" id="SignalP"/>
    </source>
</evidence>
<reference evidence="4 5" key="1">
    <citation type="submission" date="2016-02" db="EMBL/GenBank/DDBJ databases">
        <title>Comparative genomic and transcriptomic foundation for Pichia pastoris.</title>
        <authorList>
            <person name="Love K.R."/>
            <person name="Shah K.A."/>
            <person name="Whittaker C.A."/>
            <person name="Wu J."/>
            <person name="Bartlett M.C."/>
            <person name="Ma D."/>
            <person name="Leeson R.L."/>
            <person name="Priest M."/>
            <person name="Young S.K."/>
            <person name="Love J.C."/>
        </authorList>
    </citation>
    <scope>NUCLEOTIDE SEQUENCE [LARGE SCALE GENOMIC DNA]</scope>
    <source>
        <strain evidence="4 5">ATCC 28485</strain>
    </source>
</reference>
<evidence type="ECO:0000256" key="1">
    <source>
        <dbReference type="SAM" id="MobiDB-lite"/>
    </source>
</evidence>
<evidence type="ECO:0000313" key="5">
    <source>
        <dbReference type="Proteomes" id="UP000094565"/>
    </source>
</evidence>
<feature type="region of interest" description="Disordered" evidence="1">
    <location>
        <begin position="179"/>
        <end position="219"/>
    </location>
</feature>
<gene>
    <name evidence="4" type="ORF">ATY40_BA7500645</name>
</gene>
<dbReference type="Proteomes" id="UP000094565">
    <property type="component" value="Chromosome 1"/>
</dbReference>
<dbReference type="EMBL" id="CP014584">
    <property type="protein sequence ID" value="ANZ74319.1"/>
    <property type="molecule type" value="Genomic_DNA"/>
</dbReference>
<protein>
    <submittedName>
        <fullName evidence="4">BA75_00645T0</fullName>
    </submittedName>
</protein>
<dbReference type="AlphaFoldDB" id="A0A1B2J8E7"/>
<sequence length="219" mass="24658">MLFLWLLLPAAFAHQLSGRIEIEDVDSSRTKVELYSPNITISTRILHDGSFTISDPPTGTYKLSLQLQDYALKNDRYRVEVTNENITAHKYVTNQNWTESGSLVELPLFIPFENVVARKYVEISSGGILANNSWVIWAQQNPLMALGVLITAAIGLFPHVMNYFDPGFTKRILEETVQPRPELPENANRSANNKSISPNSIESTTTARGNSQKPIRKRK</sequence>
<feature type="compositionally biased region" description="Polar residues" evidence="1">
    <location>
        <begin position="187"/>
        <end position="213"/>
    </location>
</feature>
<dbReference type="OrthoDB" id="27095at2759"/>